<feature type="transmembrane region" description="Helical" evidence="1">
    <location>
        <begin position="30"/>
        <end position="50"/>
    </location>
</feature>
<keyword evidence="1" id="KW-0812">Transmembrane</keyword>
<evidence type="ECO:0000256" key="1">
    <source>
        <dbReference type="SAM" id="Phobius"/>
    </source>
</evidence>
<protein>
    <submittedName>
        <fullName evidence="2">Uncharacterized protein</fullName>
    </submittedName>
</protein>
<evidence type="ECO:0000313" key="2">
    <source>
        <dbReference type="EMBL" id="MPC91031.1"/>
    </source>
</evidence>
<evidence type="ECO:0000313" key="3">
    <source>
        <dbReference type="Proteomes" id="UP000324222"/>
    </source>
</evidence>
<accession>A0A5B7IZQ3</accession>
<proteinExistence type="predicted"/>
<comment type="caution">
    <text evidence="2">The sequence shown here is derived from an EMBL/GenBank/DDBJ whole genome shotgun (WGS) entry which is preliminary data.</text>
</comment>
<dbReference type="AlphaFoldDB" id="A0A5B7IZQ3"/>
<keyword evidence="3" id="KW-1185">Reference proteome</keyword>
<dbReference type="EMBL" id="VSRR010086335">
    <property type="protein sequence ID" value="MPC91031.1"/>
    <property type="molecule type" value="Genomic_DNA"/>
</dbReference>
<keyword evidence="1" id="KW-1133">Transmembrane helix</keyword>
<reference evidence="2 3" key="1">
    <citation type="submission" date="2019-05" db="EMBL/GenBank/DDBJ databases">
        <title>Another draft genome of Portunus trituberculatus and its Hox gene families provides insights of decapod evolution.</title>
        <authorList>
            <person name="Jeong J.-H."/>
            <person name="Song I."/>
            <person name="Kim S."/>
            <person name="Choi T."/>
            <person name="Kim D."/>
            <person name="Ryu S."/>
            <person name="Kim W."/>
        </authorList>
    </citation>
    <scope>NUCLEOTIDE SEQUENCE [LARGE SCALE GENOMIC DNA]</scope>
    <source>
        <tissue evidence="2">Muscle</tissue>
    </source>
</reference>
<dbReference type="Proteomes" id="UP000324222">
    <property type="component" value="Unassembled WGS sequence"/>
</dbReference>
<name>A0A5B7IZQ3_PORTR</name>
<organism evidence="2 3">
    <name type="scientific">Portunus trituberculatus</name>
    <name type="common">Swimming crab</name>
    <name type="synonym">Neptunus trituberculatus</name>
    <dbReference type="NCBI Taxonomy" id="210409"/>
    <lineage>
        <taxon>Eukaryota</taxon>
        <taxon>Metazoa</taxon>
        <taxon>Ecdysozoa</taxon>
        <taxon>Arthropoda</taxon>
        <taxon>Crustacea</taxon>
        <taxon>Multicrustacea</taxon>
        <taxon>Malacostraca</taxon>
        <taxon>Eumalacostraca</taxon>
        <taxon>Eucarida</taxon>
        <taxon>Decapoda</taxon>
        <taxon>Pleocyemata</taxon>
        <taxon>Brachyura</taxon>
        <taxon>Eubrachyura</taxon>
        <taxon>Portunoidea</taxon>
        <taxon>Portunidae</taxon>
        <taxon>Portuninae</taxon>
        <taxon>Portunus</taxon>
    </lineage>
</organism>
<sequence>MLPSDVLERVKEAPAHGGGGGEVMVKEADLVVVVVVVLVVVVWSPLLSRLTPFSPPCLREYRVY</sequence>
<gene>
    <name evidence="2" type="ORF">E2C01_086041</name>
</gene>
<keyword evidence="1" id="KW-0472">Membrane</keyword>